<dbReference type="InterPro" id="IPR027417">
    <property type="entry name" value="P-loop_NTPase"/>
</dbReference>
<keyword evidence="7" id="KW-1185">Reference proteome</keyword>
<dbReference type="SMART" id="SM00382">
    <property type="entry name" value="AAA"/>
    <property type="match status" value="2"/>
</dbReference>
<comment type="caution">
    <text evidence="6">The sequence shown here is derived from an EMBL/GenBank/DDBJ whole genome shotgun (WGS) entry which is preliminary data.</text>
</comment>
<keyword evidence="3" id="KW-0547">Nucleotide-binding</keyword>
<name>C4V414_9FIRM</name>
<feature type="domain" description="ABC transporter" evidence="5">
    <location>
        <begin position="292"/>
        <end position="535"/>
    </location>
</feature>
<dbReference type="STRING" id="638302.HMPREF0908_1258"/>
<evidence type="ECO:0000256" key="4">
    <source>
        <dbReference type="ARBA" id="ARBA00022840"/>
    </source>
</evidence>
<dbReference type="GO" id="GO:0005524">
    <property type="term" value="F:ATP binding"/>
    <property type="evidence" value="ECO:0007669"/>
    <property type="project" value="UniProtKB-KW"/>
</dbReference>
<evidence type="ECO:0000313" key="6">
    <source>
        <dbReference type="EMBL" id="EEQ48278.1"/>
    </source>
</evidence>
<keyword evidence="4" id="KW-0067">ATP-binding</keyword>
<dbReference type="GO" id="GO:0016887">
    <property type="term" value="F:ATP hydrolysis activity"/>
    <property type="evidence" value="ECO:0007669"/>
    <property type="project" value="InterPro"/>
</dbReference>
<dbReference type="OrthoDB" id="9779287at2"/>
<dbReference type="PANTHER" id="PTHR43776">
    <property type="entry name" value="TRANSPORT ATP-BINDING PROTEIN"/>
    <property type="match status" value="1"/>
</dbReference>
<dbReference type="RefSeq" id="WP_006689992.1">
    <property type="nucleotide sequence ID" value="NZ_GG694006.1"/>
</dbReference>
<dbReference type="InterPro" id="IPR050319">
    <property type="entry name" value="ABC_transp_ATP-bind"/>
</dbReference>
<dbReference type="NCBIfam" id="NF007739">
    <property type="entry name" value="PRK10419.1"/>
    <property type="match status" value="2"/>
</dbReference>
<protein>
    <submittedName>
        <fullName evidence="6">Putative phosphonate C-P lyase system protein PhnK</fullName>
    </submittedName>
</protein>
<keyword evidence="6" id="KW-0456">Lyase</keyword>
<dbReference type="Pfam" id="PF00005">
    <property type="entry name" value="ABC_tran"/>
    <property type="match status" value="2"/>
</dbReference>
<comment type="similarity">
    <text evidence="1">Belongs to the ABC transporter superfamily.</text>
</comment>
<reference evidence="6 7" key="1">
    <citation type="submission" date="2009-04" db="EMBL/GenBank/DDBJ databases">
        <authorList>
            <person name="Qin X."/>
            <person name="Bachman B."/>
            <person name="Battles P."/>
            <person name="Bell A."/>
            <person name="Bess C."/>
            <person name="Bickham C."/>
            <person name="Chaboub L."/>
            <person name="Chen D."/>
            <person name="Coyle M."/>
            <person name="Deiros D.R."/>
            <person name="Dinh H."/>
            <person name="Forbes L."/>
            <person name="Fowler G."/>
            <person name="Francisco L."/>
            <person name="Fu Q."/>
            <person name="Gubbala S."/>
            <person name="Hale W."/>
            <person name="Han Y."/>
            <person name="Hemphill L."/>
            <person name="Highlander S.K."/>
            <person name="Hirani K."/>
            <person name="Hogues M."/>
            <person name="Jackson L."/>
            <person name="Jakkamsetti A."/>
            <person name="Javaid M."/>
            <person name="Jiang H."/>
            <person name="Korchina V."/>
            <person name="Kovar C."/>
            <person name="Lara F."/>
            <person name="Lee S."/>
            <person name="Mata R."/>
            <person name="Mathew T."/>
            <person name="Moen C."/>
            <person name="Morales K."/>
            <person name="Munidasa M."/>
            <person name="Nazareth L."/>
            <person name="Ngo R."/>
            <person name="Nguyen L."/>
            <person name="Okwuonu G."/>
            <person name="Ongeri F."/>
            <person name="Patil S."/>
            <person name="Petrosino J."/>
            <person name="Pham C."/>
            <person name="Pham P."/>
            <person name="Pu L.-L."/>
            <person name="Puazo M."/>
            <person name="Raj R."/>
            <person name="Reid J."/>
            <person name="Rouhana J."/>
            <person name="Saada N."/>
            <person name="Shang Y."/>
            <person name="Simmons D."/>
            <person name="Thornton R."/>
            <person name="Warren J."/>
            <person name="Weissenberger G."/>
            <person name="Zhang J."/>
            <person name="Zhang L."/>
            <person name="Zhou C."/>
            <person name="Zhu D."/>
            <person name="Muzny D."/>
            <person name="Worley K."/>
            <person name="Gibbs R."/>
        </authorList>
    </citation>
    <scope>NUCLEOTIDE SEQUENCE [LARGE SCALE GENOMIC DNA]</scope>
    <source>
        <strain evidence="6 7">ATCC 43531</strain>
    </source>
</reference>
<dbReference type="AlphaFoldDB" id="C4V414"/>
<evidence type="ECO:0000313" key="7">
    <source>
        <dbReference type="Proteomes" id="UP000005309"/>
    </source>
</evidence>
<dbReference type="InterPro" id="IPR017871">
    <property type="entry name" value="ABC_transporter-like_CS"/>
</dbReference>
<evidence type="ECO:0000256" key="3">
    <source>
        <dbReference type="ARBA" id="ARBA00022741"/>
    </source>
</evidence>
<dbReference type="PANTHER" id="PTHR43776:SF7">
    <property type="entry name" value="D,D-DIPEPTIDE TRANSPORT ATP-BINDING PROTEIN DDPF-RELATED"/>
    <property type="match status" value="1"/>
</dbReference>
<dbReference type="eggNOG" id="COG4172">
    <property type="taxonomic scope" value="Bacteria"/>
</dbReference>
<dbReference type="InterPro" id="IPR003439">
    <property type="entry name" value="ABC_transporter-like_ATP-bd"/>
</dbReference>
<dbReference type="PROSITE" id="PS00211">
    <property type="entry name" value="ABC_TRANSPORTER_1"/>
    <property type="match status" value="2"/>
</dbReference>
<dbReference type="EMBL" id="ACLA01000020">
    <property type="protein sequence ID" value="EEQ48278.1"/>
    <property type="molecule type" value="Genomic_DNA"/>
</dbReference>
<dbReference type="GO" id="GO:0016829">
    <property type="term" value="F:lyase activity"/>
    <property type="evidence" value="ECO:0007669"/>
    <property type="project" value="UniProtKB-KW"/>
</dbReference>
<dbReference type="GO" id="GO:0055085">
    <property type="term" value="P:transmembrane transport"/>
    <property type="evidence" value="ECO:0007669"/>
    <property type="project" value="UniProtKB-ARBA"/>
</dbReference>
<dbReference type="CDD" id="cd03257">
    <property type="entry name" value="ABC_NikE_OppD_transporters"/>
    <property type="match status" value="2"/>
</dbReference>
<dbReference type="InterPro" id="IPR003593">
    <property type="entry name" value="AAA+_ATPase"/>
</dbReference>
<dbReference type="SUPFAM" id="SSF52540">
    <property type="entry name" value="P-loop containing nucleoside triphosphate hydrolases"/>
    <property type="match status" value="2"/>
</dbReference>
<dbReference type="Gene3D" id="3.40.50.300">
    <property type="entry name" value="P-loop containing nucleotide triphosphate hydrolases"/>
    <property type="match status" value="2"/>
</dbReference>
<dbReference type="Proteomes" id="UP000005309">
    <property type="component" value="Unassembled WGS sequence"/>
</dbReference>
<dbReference type="HOGENOM" id="CLU_000604_86_2_9"/>
<evidence type="ECO:0000256" key="2">
    <source>
        <dbReference type="ARBA" id="ARBA00022448"/>
    </source>
</evidence>
<sequence>MAEKNECHVTPPLLQIDGLCAGYGDSTILHDITLQVAPGEVLGIVGASGSGKSTLLKAIMDLRETDLIRRAGTIRFDGRDLSTCTAEEYRRLRGAEMGIVFQYASASLNPTRRIGTQFAEAMRAHGTYADAEITERAAELLRRMGFTDADHILDAYPFTLSGGMAQRAAIALALALRPRLLLADEPTSALDAALQQQVLQILRTLRDEDGTAMLLVTHNIGVLRHIADRAAVIKDGRIIEQGAAAELLIHPQCADTKNLLASVPRISVLPQIPSRTQISSPKSTSCTKPTLLRFENVSMHFDGDTARTQAVDAMTFSLYERERLGIVGASGSGKSTAAKLLTGLLTPTEGRILLAGKNVVGASGRVRKELCRRIQMVFQDAHGSFNPRRSIGAAIGETICNLCPSDTQSVDRRVAALLKEVELPPSYAARYPHEISGGECQRAAIARAMAVSPALLICDEATSALDICVQEKIITLLRRLQKEHGMSLLFISHDLPLVSSITDRILILRQGRIIEQGKTADILRAPHENDTRELLHAVL</sequence>
<feature type="domain" description="ABC transporter" evidence="5">
    <location>
        <begin position="14"/>
        <end position="260"/>
    </location>
</feature>
<accession>C4V414</accession>
<organism evidence="6 7">
    <name type="scientific">Selenomonas flueggei ATCC 43531</name>
    <dbReference type="NCBI Taxonomy" id="638302"/>
    <lineage>
        <taxon>Bacteria</taxon>
        <taxon>Bacillati</taxon>
        <taxon>Bacillota</taxon>
        <taxon>Negativicutes</taxon>
        <taxon>Selenomonadales</taxon>
        <taxon>Selenomonadaceae</taxon>
        <taxon>Selenomonas</taxon>
    </lineage>
</organism>
<keyword evidence="2" id="KW-0813">Transport</keyword>
<dbReference type="PROSITE" id="PS50893">
    <property type="entry name" value="ABC_TRANSPORTER_2"/>
    <property type="match status" value="2"/>
</dbReference>
<evidence type="ECO:0000256" key="1">
    <source>
        <dbReference type="ARBA" id="ARBA00005417"/>
    </source>
</evidence>
<proteinExistence type="inferred from homology"/>
<gene>
    <name evidence="6" type="ORF">HMPREF0908_1258</name>
</gene>
<evidence type="ECO:0000259" key="5">
    <source>
        <dbReference type="PROSITE" id="PS50893"/>
    </source>
</evidence>